<reference evidence="7 8" key="1">
    <citation type="submission" date="2020-07" db="EMBL/GenBank/DDBJ databases">
        <title>Sequencing the genomes of 1000 actinobacteria strains.</title>
        <authorList>
            <person name="Klenk H.-P."/>
        </authorList>
    </citation>
    <scope>NUCLEOTIDE SEQUENCE [LARGE SCALE GENOMIC DNA]</scope>
    <source>
        <strain evidence="7 8">DSM 22083</strain>
    </source>
</reference>
<dbReference type="RefSeq" id="WP_179753702.1">
    <property type="nucleotide sequence ID" value="NZ_JACCBU010000001.1"/>
</dbReference>
<feature type="region of interest" description="Disordered" evidence="4">
    <location>
        <begin position="67"/>
        <end position="97"/>
    </location>
</feature>
<evidence type="ECO:0000313" key="7">
    <source>
        <dbReference type="EMBL" id="NYE72710.1"/>
    </source>
</evidence>
<evidence type="ECO:0000256" key="4">
    <source>
        <dbReference type="SAM" id="MobiDB-lite"/>
    </source>
</evidence>
<feature type="region of interest" description="Disordered" evidence="4">
    <location>
        <begin position="574"/>
        <end position="593"/>
    </location>
</feature>
<proteinExistence type="predicted"/>
<feature type="compositionally biased region" description="Acidic residues" evidence="4">
    <location>
        <begin position="627"/>
        <end position="699"/>
    </location>
</feature>
<keyword evidence="8" id="KW-1185">Reference proteome</keyword>
<evidence type="ECO:0000259" key="6">
    <source>
        <dbReference type="Pfam" id="PF17210"/>
    </source>
</evidence>
<keyword evidence="3" id="KW-0732">Signal</keyword>
<keyword evidence="5" id="KW-1133">Transmembrane helix</keyword>
<accession>A0A7Y9I9F6</accession>
<comment type="caution">
    <text evidence="7">The sequence shown here is derived from an EMBL/GenBank/DDBJ whole genome shotgun (WGS) entry which is preliminary data.</text>
</comment>
<dbReference type="GO" id="GO:0005576">
    <property type="term" value="C:extracellular region"/>
    <property type="evidence" value="ECO:0007669"/>
    <property type="project" value="UniProtKB-SubCell"/>
</dbReference>
<evidence type="ECO:0000256" key="3">
    <source>
        <dbReference type="ARBA" id="ARBA00022729"/>
    </source>
</evidence>
<feature type="compositionally biased region" description="Low complexity" evidence="4">
    <location>
        <begin position="616"/>
        <end position="626"/>
    </location>
</feature>
<dbReference type="Pfam" id="PF17210">
    <property type="entry name" value="SdrD_B"/>
    <property type="match status" value="1"/>
</dbReference>
<dbReference type="Proteomes" id="UP000569914">
    <property type="component" value="Unassembled WGS sequence"/>
</dbReference>
<gene>
    <name evidence="7" type="ORF">BKA15_004039</name>
</gene>
<dbReference type="GO" id="GO:0005975">
    <property type="term" value="P:carbohydrate metabolic process"/>
    <property type="evidence" value="ECO:0007669"/>
    <property type="project" value="UniProtKB-ARBA"/>
</dbReference>
<evidence type="ECO:0000256" key="5">
    <source>
        <dbReference type="SAM" id="Phobius"/>
    </source>
</evidence>
<keyword evidence="5" id="KW-0812">Transmembrane</keyword>
<name>A0A7Y9I9F6_9ACTN</name>
<dbReference type="Gene3D" id="2.60.40.10">
    <property type="entry name" value="Immunoglobulins"/>
    <property type="match status" value="2"/>
</dbReference>
<dbReference type="InterPro" id="IPR033764">
    <property type="entry name" value="Sdr_B"/>
</dbReference>
<protein>
    <recommendedName>
        <fullName evidence="6">SD-repeat containing protein B domain-containing protein</fullName>
    </recommendedName>
</protein>
<keyword evidence="2" id="KW-0964">Secreted</keyword>
<evidence type="ECO:0000313" key="8">
    <source>
        <dbReference type="Proteomes" id="UP000569914"/>
    </source>
</evidence>
<evidence type="ECO:0000256" key="2">
    <source>
        <dbReference type="ARBA" id="ARBA00022525"/>
    </source>
</evidence>
<dbReference type="AlphaFoldDB" id="A0A7Y9I9F6"/>
<feature type="transmembrane region" description="Helical" evidence="5">
    <location>
        <begin position="31"/>
        <end position="52"/>
    </location>
</feature>
<feature type="region of interest" description="Disordered" evidence="4">
    <location>
        <begin position="829"/>
        <end position="853"/>
    </location>
</feature>
<comment type="subcellular location">
    <subcellularLocation>
        <location evidence="1">Secreted</location>
    </subcellularLocation>
</comment>
<feature type="compositionally biased region" description="Polar residues" evidence="4">
    <location>
        <begin position="580"/>
        <end position="589"/>
    </location>
</feature>
<dbReference type="SUPFAM" id="SSF117074">
    <property type="entry name" value="Hypothetical protein PA1324"/>
    <property type="match status" value="1"/>
</dbReference>
<dbReference type="InterPro" id="IPR013783">
    <property type="entry name" value="Ig-like_fold"/>
</dbReference>
<feature type="region of interest" description="Disordered" evidence="4">
    <location>
        <begin position="608"/>
        <end position="699"/>
    </location>
</feature>
<feature type="domain" description="SD-repeat containing protein B" evidence="6">
    <location>
        <begin position="492"/>
        <end position="610"/>
    </location>
</feature>
<dbReference type="EMBL" id="JACCBU010000001">
    <property type="protein sequence ID" value="NYE72710.1"/>
    <property type="molecule type" value="Genomic_DNA"/>
</dbReference>
<keyword evidence="5" id="KW-0472">Membrane</keyword>
<evidence type="ECO:0000256" key="1">
    <source>
        <dbReference type="ARBA" id="ARBA00004613"/>
    </source>
</evidence>
<organism evidence="7 8">
    <name type="scientific">Microlunatus parietis</name>
    <dbReference type="NCBI Taxonomy" id="682979"/>
    <lineage>
        <taxon>Bacteria</taxon>
        <taxon>Bacillati</taxon>
        <taxon>Actinomycetota</taxon>
        <taxon>Actinomycetes</taxon>
        <taxon>Propionibacteriales</taxon>
        <taxon>Propionibacteriaceae</taxon>
        <taxon>Microlunatus</taxon>
    </lineage>
</organism>
<sequence length="864" mass="88650">MSRTPTAQRCRADAVHGGSIRRRFKGAVRNALRTVTVASVAVVLGAGMTGVASAELIPVEDSLIRGLPGDPGGVSGGESPNNSTPGAPVSKPDGPTYFGTMDAEATPGDVREDGTTVYPAQPEAQDFSSADAGGWSAYQEYSPLCFARGVTCVNWNFEHMPTDGPKGEGDAFIRTNGTSLGVAPCTAQNGVARWVSPLFTYNTANADSWTIDMDVRQTTLLVGDGHSTFNVQILDEAGRVVTTAYGPEGTVPLNEWKHKSASFDGSKLIYGKNYRLSVMVDVVHAETALNWGNVDLDNIKLTATKGDGEHPKDALTSCEVNSTPSEGVAALLSGNAADLCPATNKLGQSAKPLTDVAQKVLSGPLGPVLDKASGGFAVVDLETGQFLGYMLGKEAIPSSDPRDLITYIENGTEGKAANYAIMFVGKTAMMPGELLSNPGGVISGQLQNATYLLSNPGRILSIPFDWSVKNLEYNVTTVLTPLASDKPVQTTQLGGMVWHDANENGVRDQGEAPVPGVDVALTDVNGNDHGTKTTDDAGRYVFENLRPTTDPQSYHLVFDTASLPEGASFTTKHVADSTHENTSNPSPKTGRTDRITLSRGEADLNWNAGVVGITGDPGDADAAADGSDADADGSDADADGSDADADGSDADADGSDADADGSDADADGSDADADGSDADADGSDAQGDADADGPGAGDEDLVLTAKVESLNGEPFDWTKPAVLPAGQEATIEFTLTNTGDTTITEVTATTTGGGTVNCSAAQLASGESATCTLVFTPKTGEQKFEIAFSGKHGDKGECISTYTLSYAGGQAEGEGTSGLGGLLDPGSLLGGVTAETNPLPGAENSGSGSPLDGLSGLFGGGLFN</sequence>